<keyword evidence="2" id="KW-1133">Transmembrane helix</keyword>
<accession>A0ABP1ACW3</accession>
<organism evidence="3 4">
    <name type="scientific">Sphagnum jensenii</name>
    <dbReference type="NCBI Taxonomy" id="128206"/>
    <lineage>
        <taxon>Eukaryota</taxon>
        <taxon>Viridiplantae</taxon>
        <taxon>Streptophyta</taxon>
        <taxon>Embryophyta</taxon>
        <taxon>Bryophyta</taxon>
        <taxon>Sphagnophytina</taxon>
        <taxon>Sphagnopsida</taxon>
        <taxon>Sphagnales</taxon>
        <taxon>Sphagnaceae</taxon>
        <taxon>Sphagnum</taxon>
    </lineage>
</organism>
<feature type="compositionally biased region" description="Low complexity" evidence="1">
    <location>
        <begin position="105"/>
        <end position="125"/>
    </location>
</feature>
<evidence type="ECO:0000256" key="1">
    <source>
        <dbReference type="SAM" id="MobiDB-lite"/>
    </source>
</evidence>
<keyword evidence="2" id="KW-0812">Transmembrane</keyword>
<keyword evidence="4" id="KW-1185">Reference proteome</keyword>
<evidence type="ECO:0000313" key="3">
    <source>
        <dbReference type="EMBL" id="CAK9860371.1"/>
    </source>
</evidence>
<evidence type="ECO:0000256" key="2">
    <source>
        <dbReference type="SAM" id="Phobius"/>
    </source>
</evidence>
<feature type="transmembrane region" description="Helical" evidence="2">
    <location>
        <begin position="20"/>
        <end position="37"/>
    </location>
</feature>
<dbReference type="EMBL" id="OZ023712">
    <property type="protein sequence ID" value="CAK9860371.1"/>
    <property type="molecule type" value="Genomic_DNA"/>
</dbReference>
<reference evidence="3" key="1">
    <citation type="submission" date="2024-03" db="EMBL/GenBank/DDBJ databases">
        <authorList>
            <consortium name="ELIXIR-Norway"/>
            <consortium name="Elixir Norway"/>
        </authorList>
    </citation>
    <scope>NUCLEOTIDE SEQUENCE</scope>
</reference>
<sequence length="397" mass="43595">MMSSAASSIQMDPALLTKKLTIVAAVAISATALYLMFGGTRKRTKNNDENCFVCHPDSSSPCRGFTSAAEEEQFQDIIVITTDDEENNVTEACRCPQKSKAHCDGSSGVEASSAASGRRSSPERACSPATIGTSIGVCTDPVCFRDQAAHGICCSSQTSMSSYDPDELSSGVCNCCGETLQQEQPSPPPPNTSFSDKHKRESRVKERKNIPPPSRPYLDMVSGSAMNCEGSHYVHWRDVDSCASNLHSQKMCTADISNSQCEVCMNNNCEKCRLIGCDVCFPNACASAVCYRTSFPQDSSDVFTSQKPDSDQRYGTNSSSSPLQQKKKVRWTPNTVEPSCDNEIYRQRQQQYTSYSVVPVEWPVTSYACERPRLQSQAAKNTITGTRETVRKQQYNY</sequence>
<evidence type="ECO:0000313" key="4">
    <source>
        <dbReference type="Proteomes" id="UP001497522"/>
    </source>
</evidence>
<dbReference type="Proteomes" id="UP001497522">
    <property type="component" value="Chromosome 11"/>
</dbReference>
<feature type="compositionally biased region" description="Polar residues" evidence="1">
    <location>
        <begin position="298"/>
        <end position="324"/>
    </location>
</feature>
<proteinExistence type="predicted"/>
<keyword evidence="2" id="KW-0472">Membrane</keyword>
<feature type="region of interest" description="Disordered" evidence="1">
    <location>
        <begin position="298"/>
        <end position="330"/>
    </location>
</feature>
<gene>
    <name evidence="3" type="ORF">CSSPJE1EN2_LOCUS3366</name>
</gene>
<protein>
    <submittedName>
        <fullName evidence="3">Uncharacterized protein</fullName>
    </submittedName>
</protein>
<feature type="compositionally biased region" description="Basic and acidic residues" evidence="1">
    <location>
        <begin position="195"/>
        <end position="209"/>
    </location>
</feature>
<name>A0ABP1ACW3_9BRYO</name>
<feature type="region of interest" description="Disordered" evidence="1">
    <location>
        <begin position="180"/>
        <end position="216"/>
    </location>
</feature>
<feature type="region of interest" description="Disordered" evidence="1">
    <location>
        <begin position="98"/>
        <end position="126"/>
    </location>
</feature>